<protein>
    <submittedName>
        <fullName evidence="1">Uncharacterized protein</fullName>
    </submittedName>
</protein>
<reference evidence="1 2" key="1">
    <citation type="journal article" date="2014" name="PLoS Genet.">
        <title>Phylogenetically driven sequencing of extremely halophilic archaea reveals strategies for static and dynamic osmo-response.</title>
        <authorList>
            <person name="Becker E.A."/>
            <person name="Seitzer P.M."/>
            <person name="Tritt A."/>
            <person name="Larsen D."/>
            <person name="Krusor M."/>
            <person name="Yao A.I."/>
            <person name="Wu D."/>
            <person name="Madern D."/>
            <person name="Eisen J.A."/>
            <person name="Darling A.E."/>
            <person name="Facciotti M.T."/>
        </authorList>
    </citation>
    <scope>NUCLEOTIDE SEQUENCE [LARGE SCALE GENOMIC DNA]</scope>
    <source>
        <strain evidence="1 2">JCM 14663</strain>
    </source>
</reference>
<dbReference type="Proteomes" id="UP000011592">
    <property type="component" value="Unassembled WGS sequence"/>
</dbReference>
<keyword evidence="2" id="KW-1185">Reference proteome</keyword>
<dbReference type="AlphaFoldDB" id="L9Z933"/>
<comment type="caution">
    <text evidence="1">The sequence shown here is derived from an EMBL/GenBank/DDBJ whole genome shotgun (WGS) entry which is preliminary data.</text>
</comment>
<sequence>MADDQVDLDIDEPVIRGIALGLDCGLDDEVLARSNRRVRSGDETVRNAVTDGRSVRPTAASPACVSKGFFGPAGCILTNGARG</sequence>
<evidence type="ECO:0000313" key="2">
    <source>
        <dbReference type="Proteomes" id="UP000011592"/>
    </source>
</evidence>
<organism evidence="1 2">
    <name type="scientific">Natrinema gari JCM 14663</name>
    <dbReference type="NCBI Taxonomy" id="1230459"/>
    <lineage>
        <taxon>Archaea</taxon>
        <taxon>Methanobacteriati</taxon>
        <taxon>Methanobacteriota</taxon>
        <taxon>Stenosarchaea group</taxon>
        <taxon>Halobacteria</taxon>
        <taxon>Halobacteriales</taxon>
        <taxon>Natrialbaceae</taxon>
        <taxon>Natrinema</taxon>
    </lineage>
</organism>
<dbReference type="EMBL" id="AOIJ01000033">
    <property type="protein sequence ID" value="ELY82990.1"/>
    <property type="molecule type" value="Genomic_DNA"/>
</dbReference>
<proteinExistence type="predicted"/>
<accession>L9Z933</accession>
<evidence type="ECO:0000313" key="1">
    <source>
        <dbReference type="EMBL" id="ELY82990.1"/>
    </source>
</evidence>
<gene>
    <name evidence="1" type="ORF">C486_03904</name>
</gene>
<name>L9Z933_9EURY</name>